<dbReference type="PIRSF" id="PIRSF000538">
    <property type="entry name" value="GlpK"/>
    <property type="match status" value="1"/>
</dbReference>
<dbReference type="SUPFAM" id="SSF53067">
    <property type="entry name" value="Actin-like ATPase domain"/>
    <property type="match status" value="2"/>
</dbReference>
<evidence type="ECO:0000256" key="3">
    <source>
        <dbReference type="ARBA" id="ARBA00022741"/>
    </source>
</evidence>
<evidence type="ECO:0000259" key="9">
    <source>
        <dbReference type="Pfam" id="PF02782"/>
    </source>
</evidence>
<gene>
    <name evidence="10" type="ORF">V1479_07755</name>
</gene>
<dbReference type="InterPro" id="IPR043129">
    <property type="entry name" value="ATPase_NBD"/>
</dbReference>
<accession>A0ABV3WRA4</accession>
<name>A0ABV3WRA4_9HYPH</name>
<dbReference type="GO" id="GO:0016301">
    <property type="term" value="F:kinase activity"/>
    <property type="evidence" value="ECO:0007669"/>
    <property type="project" value="UniProtKB-KW"/>
</dbReference>
<protein>
    <recommendedName>
        <fullName evidence="6">ATP:glycerol 3-phosphotransferase</fullName>
    </recommendedName>
</protein>
<evidence type="ECO:0000256" key="6">
    <source>
        <dbReference type="ARBA" id="ARBA00043149"/>
    </source>
</evidence>
<evidence type="ECO:0000256" key="5">
    <source>
        <dbReference type="ARBA" id="ARBA00022840"/>
    </source>
</evidence>
<comment type="similarity">
    <text evidence="1 7">Belongs to the FGGY kinase family.</text>
</comment>
<dbReference type="InterPro" id="IPR018483">
    <property type="entry name" value="Carb_kinase_FGGY_CS"/>
</dbReference>
<evidence type="ECO:0000256" key="4">
    <source>
        <dbReference type="ARBA" id="ARBA00022777"/>
    </source>
</evidence>
<reference evidence="10 11" key="1">
    <citation type="submission" date="2024-01" db="EMBL/GenBank/DDBJ databases">
        <title>New evidence supports the origin of RcGTA from prophage.</title>
        <authorList>
            <person name="Xu Y."/>
            <person name="Liu B."/>
            <person name="Chen F."/>
        </authorList>
    </citation>
    <scope>NUCLEOTIDE SEQUENCE [LARGE SCALE GENOMIC DNA]</scope>
    <source>
        <strain evidence="10 11">CBW1107-2</strain>
    </source>
</reference>
<dbReference type="PANTHER" id="PTHR10196:SF69">
    <property type="entry name" value="GLYCEROL KINASE"/>
    <property type="match status" value="1"/>
</dbReference>
<dbReference type="RefSeq" id="WP_368802395.1">
    <property type="nucleotide sequence ID" value="NZ_JAZHFV010000002.1"/>
</dbReference>
<dbReference type="Gene3D" id="3.30.420.40">
    <property type="match status" value="2"/>
</dbReference>
<evidence type="ECO:0000313" key="10">
    <source>
        <dbReference type="EMBL" id="MEX4007194.1"/>
    </source>
</evidence>
<evidence type="ECO:0000313" key="11">
    <source>
        <dbReference type="Proteomes" id="UP001559025"/>
    </source>
</evidence>
<sequence length="468" mass="49598">MRALAIDQGTTSTRALVVDEAGVTTVHSVEHRQFYPAPEHVEHDPEELIANLTGCLQAAPDVDCVGLDNQGESCLAWDAQTGRAITPVIVWQDSRTAQICERLKAGGAEALTLSKAGLPLDPYFSASKLGWIMTHVPQARELLRAGRLRLGTTDAFFRDRLTGSFATDPSTASRTSLLDLETGTWDPELCALFGVPMEALPEIRPTSGILGTLPGGRKLTASVVDQQAALYGHGARKQGDTKITFGTGAFALTLTGTLARGNGPLPTIAWSDQAGRNVHALDGGVYAASSAINWARGLGLFSDFADIDEFDRPPAISRGIAFVPALAGLACPHWDRNARGAWMGLSLDSKSIDMAQSVLEGVAFRTAEVMSSIAATTAISEPVSIDGGMSRNPWFCQFLCDVLGRPLMISDEPELTALGCAQLAAVGAGSSLERAPTGRLLTPRPVDPGWFETFVKARDAIRAFGANG</sequence>
<dbReference type="InterPro" id="IPR018484">
    <property type="entry name" value="FGGY_N"/>
</dbReference>
<dbReference type="PANTHER" id="PTHR10196">
    <property type="entry name" value="SUGAR KINASE"/>
    <property type="match status" value="1"/>
</dbReference>
<evidence type="ECO:0000259" key="8">
    <source>
        <dbReference type="Pfam" id="PF00370"/>
    </source>
</evidence>
<feature type="domain" description="Carbohydrate kinase FGGY C-terminal" evidence="9">
    <location>
        <begin position="242"/>
        <end position="427"/>
    </location>
</feature>
<dbReference type="EMBL" id="JAZHFV010000002">
    <property type="protein sequence ID" value="MEX4007194.1"/>
    <property type="molecule type" value="Genomic_DNA"/>
</dbReference>
<keyword evidence="11" id="KW-1185">Reference proteome</keyword>
<dbReference type="InterPro" id="IPR018485">
    <property type="entry name" value="FGGY_C"/>
</dbReference>
<keyword evidence="4 7" id="KW-0418">Kinase</keyword>
<keyword evidence="3" id="KW-0547">Nucleotide-binding</keyword>
<keyword evidence="5" id="KW-0067">ATP-binding</keyword>
<evidence type="ECO:0000256" key="1">
    <source>
        <dbReference type="ARBA" id="ARBA00009156"/>
    </source>
</evidence>
<dbReference type="Pfam" id="PF00370">
    <property type="entry name" value="FGGY_N"/>
    <property type="match status" value="1"/>
</dbReference>
<keyword evidence="2 7" id="KW-0808">Transferase</keyword>
<dbReference type="InterPro" id="IPR000577">
    <property type="entry name" value="Carb_kinase_FGGY"/>
</dbReference>
<comment type="caution">
    <text evidence="10">The sequence shown here is derived from an EMBL/GenBank/DDBJ whole genome shotgun (WGS) entry which is preliminary data.</text>
</comment>
<dbReference type="Proteomes" id="UP001559025">
    <property type="component" value="Unassembled WGS sequence"/>
</dbReference>
<dbReference type="PROSITE" id="PS00445">
    <property type="entry name" value="FGGY_KINASES_2"/>
    <property type="match status" value="1"/>
</dbReference>
<proteinExistence type="inferred from homology"/>
<dbReference type="Pfam" id="PF02782">
    <property type="entry name" value="FGGY_C"/>
    <property type="match status" value="1"/>
</dbReference>
<organism evidence="10 11">
    <name type="scientific">Neoaquamicrobium sediminum</name>
    <dbReference type="NCBI Taxonomy" id="1849104"/>
    <lineage>
        <taxon>Bacteria</taxon>
        <taxon>Pseudomonadati</taxon>
        <taxon>Pseudomonadota</taxon>
        <taxon>Alphaproteobacteria</taxon>
        <taxon>Hyphomicrobiales</taxon>
        <taxon>Phyllobacteriaceae</taxon>
        <taxon>Neoaquamicrobium</taxon>
    </lineage>
</organism>
<evidence type="ECO:0000256" key="2">
    <source>
        <dbReference type="ARBA" id="ARBA00022679"/>
    </source>
</evidence>
<evidence type="ECO:0000256" key="7">
    <source>
        <dbReference type="RuleBase" id="RU003733"/>
    </source>
</evidence>
<feature type="domain" description="Carbohydrate kinase FGGY N-terminal" evidence="8">
    <location>
        <begin position="3"/>
        <end position="213"/>
    </location>
</feature>